<dbReference type="PANTHER" id="PTHR43812:SF2">
    <property type="entry name" value="FLAVIN REDUCTASE LIKE DOMAIN-CONTAINING PROTEIN"/>
    <property type="match status" value="1"/>
</dbReference>
<organism evidence="2 3">
    <name type="scientific">Sneathiella chinensis</name>
    <dbReference type="NCBI Taxonomy" id="349750"/>
    <lineage>
        <taxon>Bacteria</taxon>
        <taxon>Pseudomonadati</taxon>
        <taxon>Pseudomonadota</taxon>
        <taxon>Alphaproteobacteria</taxon>
        <taxon>Sneathiellales</taxon>
        <taxon>Sneathiellaceae</taxon>
        <taxon>Sneathiella</taxon>
    </lineage>
</organism>
<comment type="caution">
    <text evidence="2">The sequence shown here is derived from an EMBL/GenBank/DDBJ whole genome shotgun (WGS) entry which is preliminary data.</text>
</comment>
<reference evidence="2" key="2">
    <citation type="submission" date="2023-01" db="EMBL/GenBank/DDBJ databases">
        <title>Draft genome sequence of Sneathiella chinensis strain NBRC 103408.</title>
        <authorList>
            <person name="Sun Q."/>
            <person name="Mori K."/>
        </authorList>
    </citation>
    <scope>NUCLEOTIDE SEQUENCE</scope>
    <source>
        <strain evidence="2">NBRC 103408</strain>
    </source>
</reference>
<name>A0ABQ5U1M4_9PROT</name>
<evidence type="ECO:0000259" key="1">
    <source>
        <dbReference type="SMART" id="SM00903"/>
    </source>
</evidence>
<reference evidence="2" key="1">
    <citation type="journal article" date="2014" name="Int. J. Syst. Evol. Microbiol.">
        <title>Complete genome of a new Firmicutes species belonging to the dominant human colonic microbiota ('Ruminococcus bicirculans') reveals two chromosomes and a selective capacity to utilize plant glucans.</title>
        <authorList>
            <consortium name="NISC Comparative Sequencing Program"/>
            <person name="Wegmann U."/>
            <person name="Louis P."/>
            <person name="Goesmann A."/>
            <person name="Henrissat B."/>
            <person name="Duncan S.H."/>
            <person name="Flint H.J."/>
        </authorList>
    </citation>
    <scope>NUCLEOTIDE SEQUENCE</scope>
    <source>
        <strain evidence="2">NBRC 103408</strain>
    </source>
</reference>
<protein>
    <submittedName>
        <fullName evidence="2">Flavin reductase</fullName>
    </submittedName>
</protein>
<dbReference type="SUPFAM" id="SSF50475">
    <property type="entry name" value="FMN-binding split barrel"/>
    <property type="match status" value="1"/>
</dbReference>
<gene>
    <name evidence="2" type="ORF">GCM10007924_09440</name>
</gene>
<evidence type="ECO:0000313" key="2">
    <source>
        <dbReference type="EMBL" id="GLQ05723.1"/>
    </source>
</evidence>
<dbReference type="Pfam" id="PF01613">
    <property type="entry name" value="Flavin_Reduct"/>
    <property type="match status" value="1"/>
</dbReference>
<dbReference type="PANTHER" id="PTHR43812">
    <property type="entry name" value="BLR2425 PROTEIN"/>
    <property type="match status" value="1"/>
</dbReference>
<dbReference type="Gene3D" id="2.30.110.10">
    <property type="entry name" value="Electron Transport, Fmn-binding Protein, Chain A"/>
    <property type="match status" value="1"/>
</dbReference>
<dbReference type="SMART" id="SM00903">
    <property type="entry name" value="Flavin_Reduct"/>
    <property type="match status" value="1"/>
</dbReference>
<dbReference type="Proteomes" id="UP001161409">
    <property type="component" value="Unassembled WGS sequence"/>
</dbReference>
<dbReference type="EMBL" id="BSNF01000001">
    <property type="protein sequence ID" value="GLQ05723.1"/>
    <property type="molecule type" value="Genomic_DNA"/>
</dbReference>
<dbReference type="InterPro" id="IPR002563">
    <property type="entry name" value="Flavin_Rdtase-like_dom"/>
</dbReference>
<evidence type="ECO:0000313" key="3">
    <source>
        <dbReference type="Proteomes" id="UP001161409"/>
    </source>
</evidence>
<feature type="domain" description="Flavin reductase like" evidence="1">
    <location>
        <begin position="19"/>
        <end position="176"/>
    </location>
</feature>
<dbReference type="RefSeq" id="WP_169559698.1">
    <property type="nucleotide sequence ID" value="NZ_BSNF01000001.1"/>
</dbReference>
<dbReference type="InterPro" id="IPR012349">
    <property type="entry name" value="Split_barrel_FMN-bd"/>
</dbReference>
<proteinExistence type="predicted"/>
<accession>A0ABQ5U1M4</accession>
<keyword evidence="3" id="KW-1185">Reference proteome</keyword>
<sequence>MFYETKDHHGLKHNPFKALVSPRPIGWVSSMDTEGRLNLAPFSFFNAMSDNPPTVVLGFSGVHSEGGPKDTLANIEQTGEFVCNVVTYEIRDAMNATSEMAARAVNEFDLGGVTALPSTLVKPPRVGESPVNMECRYLQTIDLPSNDPERPNKMVIGQVLGIHINDDILTDGMVDMTKFHPLARLGYKDYTAVKEVFSLSRPDQEKQDRNHR</sequence>